<evidence type="ECO:0000259" key="6">
    <source>
        <dbReference type="SMART" id="SM00835"/>
    </source>
</evidence>
<reference evidence="7" key="3">
    <citation type="submission" date="1990-02" db="EMBL/GenBank/DDBJ databases">
        <authorList>
            <person name="Yasothornsrikul S."/>
            <person name="Wen L."/>
            <person name="Mehta S.L."/>
            <person name="Kanasal R."/>
            <person name="Subbaratnam M."/>
            <person name="Reeck G.R."/>
        </authorList>
    </citation>
    <scope>NUCLEOTIDE SEQUENCE</scope>
    <source>
        <tissue evidence="7">Seed</tissue>
    </source>
</reference>
<reference evidence="7" key="2">
    <citation type="submission" date="1990-02" db="EMBL/GenBank/DDBJ databases">
        <authorList>
            <person name="Reeck G.R."/>
        </authorList>
    </citation>
    <scope>NUCLEOTIDE SEQUENCE</scope>
    <source>
        <tissue evidence="7">Seed</tissue>
    </source>
</reference>
<dbReference type="Gene3D" id="2.60.120.10">
    <property type="entry name" value="Jelly Rolls"/>
    <property type="match status" value="2"/>
</dbReference>
<dbReference type="PANTHER" id="PTHR31189:SF41">
    <property type="entry name" value="VICILIN C72"/>
    <property type="match status" value="1"/>
</dbReference>
<evidence type="ECO:0000313" key="7">
    <source>
        <dbReference type="EMBL" id="CAA36188.1"/>
    </source>
</evidence>
<dbReference type="GeneID" id="101515194"/>
<reference evidence="9" key="5">
    <citation type="submission" date="2025-04" db="UniProtKB">
        <authorList>
            <consortium name="RefSeq"/>
        </authorList>
    </citation>
    <scope>IDENTIFICATION</scope>
</reference>
<dbReference type="PANTHER" id="PTHR31189">
    <property type="entry name" value="OS03G0336100 PROTEIN-RELATED"/>
    <property type="match status" value="1"/>
</dbReference>
<keyword evidence="8" id="KW-1185">Reference proteome</keyword>
<feature type="compositionally biased region" description="Basic and acidic residues" evidence="5">
    <location>
        <begin position="321"/>
        <end position="330"/>
    </location>
</feature>
<dbReference type="SMR" id="Q304D4"/>
<proteinExistence type="evidence at transcript level"/>
<reference evidence="7" key="1">
    <citation type="submission" date="1990-02" db="EMBL/GenBank/DDBJ databases">
        <title>Nucleotide sequence of a cDNA encoded for provicilin precursor of chickpea.</title>
        <authorList>
            <person name="Yasothornsrikul S."/>
            <person name="Wen L."/>
            <person name="Mehta S.L."/>
            <person name="Kansal R."/>
            <person name="Subbaratnam M."/>
            <person name="Reeck G.R."/>
        </authorList>
    </citation>
    <scope>NUCLEOTIDE SEQUENCE</scope>
    <source>
        <tissue evidence="7">Seed</tissue>
    </source>
</reference>
<dbReference type="GO" id="GO:0033095">
    <property type="term" value="C:aleurone grain"/>
    <property type="evidence" value="ECO:0007669"/>
    <property type="project" value="UniProtKB-SubCell"/>
</dbReference>
<evidence type="ECO:0000313" key="9">
    <source>
        <dbReference type="RefSeq" id="NP_001296635.1"/>
    </source>
</evidence>
<dbReference type="InterPro" id="IPR050253">
    <property type="entry name" value="Seed_Storage-Functional"/>
</dbReference>
<dbReference type="AlphaFoldDB" id="Q304D4"/>
<gene>
    <name evidence="9" type="primary">LOC101515194</name>
</gene>
<organism evidence="7">
    <name type="scientific">Cicer arietinum</name>
    <name type="common">Chickpea</name>
    <name type="synonym">Garbanzo</name>
    <dbReference type="NCBI Taxonomy" id="3827"/>
    <lineage>
        <taxon>Eukaryota</taxon>
        <taxon>Viridiplantae</taxon>
        <taxon>Streptophyta</taxon>
        <taxon>Embryophyta</taxon>
        <taxon>Tracheophyta</taxon>
        <taxon>Spermatophyta</taxon>
        <taxon>Magnoliopsida</taxon>
        <taxon>eudicotyledons</taxon>
        <taxon>Gunneridae</taxon>
        <taxon>Pentapetalae</taxon>
        <taxon>rosids</taxon>
        <taxon>fabids</taxon>
        <taxon>Fabales</taxon>
        <taxon>Fabaceae</taxon>
        <taxon>Papilionoideae</taxon>
        <taxon>50 kb inversion clade</taxon>
        <taxon>NPAAA clade</taxon>
        <taxon>Hologalegina</taxon>
        <taxon>IRL clade</taxon>
        <taxon>Cicereae</taxon>
        <taxon>Cicer</taxon>
    </lineage>
</organism>
<dbReference type="SUPFAM" id="SSF51182">
    <property type="entry name" value="RmlC-like cupins"/>
    <property type="match status" value="1"/>
</dbReference>
<dbReference type="InterPro" id="IPR014710">
    <property type="entry name" value="RmlC-like_jellyroll"/>
</dbReference>
<evidence type="ECO:0000256" key="3">
    <source>
        <dbReference type="ARBA" id="ARBA00023597"/>
    </source>
</evidence>
<dbReference type="PaxDb" id="3827-XP_004493034.1"/>
<evidence type="ECO:0000256" key="1">
    <source>
        <dbReference type="ARBA" id="ARBA00003839"/>
    </source>
</evidence>
<dbReference type="SMART" id="SM00835">
    <property type="entry name" value="Cupin_1"/>
    <property type="match status" value="1"/>
</dbReference>
<dbReference type="CDD" id="cd02245">
    <property type="entry name" value="cupin_7S_vicilin-like_C"/>
    <property type="match status" value="1"/>
</dbReference>
<keyword evidence="2" id="KW-0926">Vacuole</keyword>
<comment type="function">
    <text evidence="1">Seed storage protein.</text>
</comment>
<feature type="domain" description="Cupin type-1" evidence="6">
    <location>
        <begin position="248"/>
        <end position="416"/>
    </location>
</feature>
<dbReference type="EMBL" id="X51908">
    <property type="protein sequence ID" value="CAA36188.1"/>
    <property type="molecule type" value="mRNA"/>
</dbReference>
<dbReference type="InterPro" id="IPR011051">
    <property type="entry name" value="RmlC_Cupin_sf"/>
</dbReference>
<comment type="similarity">
    <text evidence="3">Belongs to the 7S seed storage protein family.</text>
</comment>
<evidence type="ECO:0000256" key="5">
    <source>
        <dbReference type="SAM" id="MobiDB-lite"/>
    </source>
</evidence>
<feature type="compositionally biased region" description="Low complexity" evidence="5">
    <location>
        <begin position="232"/>
        <end position="246"/>
    </location>
</feature>
<dbReference type="Proteomes" id="UP000087171">
    <property type="component" value="Chromosome Ca3"/>
</dbReference>
<comment type="subcellular location">
    <subcellularLocation>
        <location evidence="4">Vacuole</location>
        <location evidence="4">Aleurone grain</location>
    </subcellularLocation>
</comment>
<dbReference type="Pfam" id="PF00190">
    <property type="entry name" value="Cupin_1"/>
    <property type="match status" value="1"/>
</dbReference>
<protein>
    <submittedName>
        <fullName evidence="7">Provicilin</fullName>
    </submittedName>
    <submittedName>
        <fullName evidence="9">Vicilin-like</fullName>
    </submittedName>
</protein>
<dbReference type="InterPro" id="IPR006045">
    <property type="entry name" value="Cupin_1"/>
</dbReference>
<evidence type="ECO:0000256" key="2">
    <source>
        <dbReference type="ARBA" id="ARBA00022554"/>
    </source>
</evidence>
<dbReference type="KEGG" id="cam:101515194"/>
<feature type="region of interest" description="Disordered" evidence="5">
    <location>
        <begin position="229"/>
        <end position="252"/>
    </location>
</feature>
<evidence type="ECO:0000256" key="4">
    <source>
        <dbReference type="ARBA" id="ARBA00023770"/>
    </source>
</evidence>
<reference evidence="8" key="4">
    <citation type="journal article" date="2013" name="Nat. Biotechnol.">
        <title>Draft genome sequence of chickpea (Cicer arietinum) provides a resource for trait improvement.</title>
        <authorList>
            <person name="Varshney R.K."/>
            <person name="Song C."/>
            <person name="Saxena R.K."/>
            <person name="Azam S."/>
            <person name="Yu S."/>
            <person name="Sharpe A.G."/>
            <person name="Cannon S."/>
            <person name="Baek J."/>
            <person name="Rosen B.D."/>
            <person name="Tar'an B."/>
            <person name="Millan T."/>
            <person name="Zhang X."/>
            <person name="Ramsay L.D."/>
            <person name="Iwata A."/>
            <person name="Wang Y."/>
            <person name="Nelson W."/>
            <person name="Farmer A.D."/>
            <person name="Gaur P.M."/>
            <person name="Soderlund C."/>
            <person name="Penmetsa R.V."/>
            <person name="Xu C."/>
            <person name="Bharti A.K."/>
            <person name="He W."/>
            <person name="Winter P."/>
            <person name="Zhao S."/>
            <person name="Hane J.K."/>
            <person name="Carrasquilla-Garcia N."/>
            <person name="Condie J.A."/>
            <person name="Upadhyaya H.D."/>
            <person name="Luo M.C."/>
            <person name="Thudi M."/>
            <person name="Gowda C.L."/>
            <person name="Singh N.P."/>
            <person name="Lichtenzveig J."/>
            <person name="Gali K.K."/>
            <person name="Rubio J."/>
            <person name="Nadarajan N."/>
            <person name="Dolezel J."/>
            <person name="Bansal K.C."/>
            <person name="Xu X."/>
            <person name="Edwards D."/>
            <person name="Zhang G."/>
            <person name="Kahl G."/>
            <person name="Gil J."/>
            <person name="Singh K.B."/>
            <person name="Datta S.K."/>
            <person name="Jackson S.A."/>
            <person name="Wang J."/>
            <person name="Cook D.R."/>
        </authorList>
    </citation>
    <scope>NUCLEOTIDE SEQUENCE [LARGE SCALE GENOMIC DNA]</scope>
    <source>
        <strain evidence="8">cv. CDC Frontier</strain>
    </source>
</reference>
<name>Q304D4_CICAR</name>
<dbReference type="STRING" id="3827.Q304D4"/>
<accession>Q304D4</accession>
<dbReference type="OrthoDB" id="1425232at2759"/>
<dbReference type="RefSeq" id="NP_001296635.1">
    <property type="nucleotide sequence ID" value="NM_001309706.1"/>
</dbReference>
<dbReference type="Allergome" id="10704">
    <property type="allergen name" value="Cic a 1"/>
</dbReference>
<feature type="region of interest" description="Disordered" evidence="5">
    <location>
        <begin position="192"/>
        <end position="215"/>
    </location>
</feature>
<feature type="region of interest" description="Disordered" evidence="5">
    <location>
        <begin position="319"/>
        <end position="338"/>
    </location>
</feature>
<evidence type="ECO:0000313" key="8">
    <source>
        <dbReference type="Proteomes" id="UP000087171"/>
    </source>
</evidence>
<sequence length="453" mass="51421">MIVRFSLPDNENDLKLTRSINRDGEILIPKIFIIISVSQISNGASREFDGISSLKVEVFLSLGFNTVSIALHLGLQDGSRHHCVVEERGCEVLSYFLQTVVLEVLKLLRTFVEPLEKTNVTVFVLEKSLKVVRLKEKRILLIGISHKLRPRKQFLSSTKSGNRALIAILMIEFLLSFRIDDEIERVLLEEQEQKPKQRRGHKDRQQSQSQSQQEADVIVKISREQIEELSKNAKSSSKKSVSSESEPFNLRSRNPIYSNKYGNFFEITPEKNPQLQDLDISLNSVEINEGSLLLPHFNSRATVILVVNEGKGEVELVGLRNENEQENKKEDEEEEEDRKVQVQRFQSRLSSGDVVVIPATHPFSINASSDLFLLGFGINAQNNQRNFLAGEEDNVISQIQRPVKEVAFPGSAEEVDRLLKNQRQSHFANAQPQQKDEESQKIRIPLSSILGGF</sequence>